<dbReference type="Gene3D" id="2.30.40.10">
    <property type="entry name" value="Urease, subunit C, domain 1"/>
    <property type="match status" value="1"/>
</dbReference>
<proteinExistence type="inferred from homology"/>
<keyword evidence="2" id="KW-0479">Metal-binding</keyword>
<sequence>MPILILARWVFVQDASDPAPRRVDDAAVLVRHGVIVEIGPAADLRARYPAAPTFGDGTQALLPGLINAHHHSNAITHIQHGIEDGVLEPWITGNPRMRWTDPRLRTLVAAGRLLQTGVTAVVDMASVGNAHQSGHDDLSARLHAYEESGIRGHLAGGVSFYSRLVHREDEAFVATLPGDLARRVRAHFLDADKGSEQDYLALMDSLIAQASGMKRARAWYGPPGPQWVGDALMVAIADAAARYDTGIQTHVQESLYERLEAERALGKSMTAHLKDIGVLSPRISFAHAVWSSENDVEILAETGAAVSHNPSSNLRLRSGVAPLNGFLAGGVTTGLGMDGTTLGDDEDMFAEIRLAHRLHRTPRIGSPAPTLAQTFGLATTGGAKLLRREDELGRIAPGMAADLVLVNVQRLSWPYIAPEADPFAVVLQRAKQGDVDTVIVDGEVVLKDGWPTRFDLKSVAAELAEQVSAVSYDQDFADLYAELRPHIEAWYAAWEVPEMHPWIAHNSRT</sequence>
<comment type="similarity">
    <text evidence="1">Belongs to the metallo-dependent hydrolases superfamily. ATZ/TRZ family.</text>
</comment>
<evidence type="ECO:0000256" key="4">
    <source>
        <dbReference type="ARBA" id="ARBA00022833"/>
    </source>
</evidence>
<keyword evidence="4" id="KW-0862">Zinc</keyword>
<dbReference type="SUPFAM" id="SSF51338">
    <property type="entry name" value="Composite domain of metallo-dependent hydrolases"/>
    <property type="match status" value="2"/>
</dbReference>
<dbReference type="OrthoDB" id="9796020at2"/>
<evidence type="ECO:0000313" key="8">
    <source>
        <dbReference type="Proteomes" id="UP000198615"/>
    </source>
</evidence>
<name>A0A8G2BDZ9_9PROT</name>
<evidence type="ECO:0000313" key="7">
    <source>
        <dbReference type="EMBL" id="SDF06758.1"/>
    </source>
</evidence>
<dbReference type="PANTHER" id="PTHR43794:SF11">
    <property type="entry name" value="AMIDOHYDROLASE-RELATED DOMAIN-CONTAINING PROTEIN"/>
    <property type="match status" value="1"/>
</dbReference>
<feature type="domain" description="Amidohydrolase-related" evidence="5">
    <location>
        <begin position="61"/>
        <end position="445"/>
    </location>
</feature>
<dbReference type="InterPro" id="IPR011059">
    <property type="entry name" value="Metal-dep_hydrolase_composite"/>
</dbReference>
<dbReference type="InterPro" id="IPR032466">
    <property type="entry name" value="Metal_Hydrolase"/>
</dbReference>
<keyword evidence="3" id="KW-0378">Hydrolase</keyword>
<gene>
    <name evidence="7" type="ORF">SAMN05660686_00116</name>
</gene>
<dbReference type="InterPro" id="IPR006680">
    <property type="entry name" value="Amidohydro-rel"/>
</dbReference>
<dbReference type="Pfam" id="PF01979">
    <property type="entry name" value="Amidohydro_1"/>
    <property type="match status" value="1"/>
</dbReference>
<comment type="caution">
    <text evidence="7">The sequence shown here is derived from an EMBL/GenBank/DDBJ whole genome shotgun (WGS) entry which is preliminary data.</text>
</comment>
<dbReference type="PANTHER" id="PTHR43794">
    <property type="entry name" value="AMINOHYDROLASE SSNA-RELATED"/>
    <property type="match status" value="1"/>
</dbReference>
<dbReference type="AlphaFoldDB" id="A0A8G2BDZ9"/>
<evidence type="ECO:0000259" key="5">
    <source>
        <dbReference type="Pfam" id="PF01979"/>
    </source>
</evidence>
<dbReference type="Pfam" id="PF22039">
    <property type="entry name" value="HUTI_composite_bact"/>
    <property type="match status" value="1"/>
</dbReference>
<evidence type="ECO:0000256" key="3">
    <source>
        <dbReference type="ARBA" id="ARBA00022801"/>
    </source>
</evidence>
<evidence type="ECO:0000256" key="2">
    <source>
        <dbReference type="ARBA" id="ARBA00022723"/>
    </source>
</evidence>
<dbReference type="SUPFAM" id="SSF51556">
    <property type="entry name" value="Metallo-dependent hydrolases"/>
    <property type="match status" value="1"/>
</dbReference>
<organism evidence="7 8">
    <name type="scientific">Thalassobaculum litoreum DSM 18839</name>
    <dbReference type="NCBI Taxonomy" id="1123362"/>
    <lineage>
        <taxon>Bacteria</taxon>
        <taxon>Pseudomonadati</taxon>
        <taxon>Pseudomonadota</taxon>
        <taxon>Alphaproteobacteria</taxon>
        <taxon>Rhodospirillales</taxon>
        <taxon>Thalassobaculaceae</taxon>
        <taxon>Thalassobaculum</taxon>
    </lineage>
</organism>
<feature type="domain" description="Aminodeoxyfutalosine deaminase/Imidazolonepropionase-like composite" evidence="6">
    <location>
        <begin position="26"/>
        <end position="51"/>
    </location>
</feature>
<evidence type="ECO:0000256" key="1">
    <source>
        <dbReference type="ARBA" id="ARBA00006745"/>
    </source>
</evidence>
<accession>A0A8G2BDZ9</accession>
<dbReference type="Proteomes" id="UP000198615">
    <property type="component" value="Unassembled WGS sequence"/>
</dbReference>
<dbReference type="InterPro" id="IPR050287">
    <property type="entry name" value="MTA/SAH_deaminase"/>
</dbReference>
<reference evidence="7 8" key="1">
    <citation type="submission" date="2016-10" db="EMBL/GenBank/DDBJ databases">
        <authorList>
            <person name="Varghese N."/>
            <person name="Submissions S."/>
        </authorList>
    </citation>
    <scope>NUCLEOTIDE SEQUENCE [LARGE SCALE GENOMIC DNA]</scope>
    <source>
        <strain evidence="7 8">DSM 18839</strain>
    </source>
</reference>
<dbReference type="RefSeq" id="WP_093147419.1">
    <property type="nucleotide sequence ID" value="NZ_FNBW01000001.1"/>
</dbReference>
<dbReference type="Gene3D" id="3.20.20.140">
    <property type="entry name" value="Metal-dependent hydrolases"/>
    <property type="match status" value="1"/>
</dbReference>
<evidence type="ECO:0000259" key="6">
    <source>
        <dbReference type="Pfam" id="PF22039"/>
    </source>
</evidence>
<keyword evidence="8" id="KW-1185">Reference proteome</keyword>
<dbReference type="GO" id="GO:0046872">
    <property type="term" value="F:metal ion binding"/>
    <property type="evidence" value="ECO:0007669"/>
    <property type="project" value="UniProtKB-KW"/>
</dbReference>
<dbReference type="EMBL" id="FNBW01000001">
    <property type="protein sequence ID" value="SDF06758.1"/>
    <property type="molecule type" value="Genomic_DNA"/>
</dbReference>
<protein>
    <submittedName>
        <fullName evidence="7">Cytosine/adenosine deaminase</fullName>
    </submittedName>
</protein>
<dbReference type="InterPro" id="IPR054418">
    <property type="entry name" value="MQNX/HUTI_composite_N"/>
</dbReference>
<dbReference type="GO" id="GO:0016810">
    <property type="term" value="F:hydrolase activity, acting on carbon-nitrogen (but not peptide) bonds"/>
    <property type="evidence" value="ECO:0007669"/>
    <property type="project" value="InterPro"/>
</dbReference>